<comment type="catalytic activity">
    <reaction evidence="20">
        <text>K(+)(in) + ATP + H2O = K(+)(out) + ADP + phosphate + H(+)</text>
        <dbReference type="Rhea" id="RHEA:75815"/>
        <dbReference type="ChEBI" id="CHEBI:15377"/>
        <dbReference type="ChEBI" id="CHEBI:15378"/>
        <dbReference type="ChEBI" id="CHEBI:29103"/>
        <dbReference type="ChEBI" id="CHEBI:30616"/>
        <dbReference type="ChEBI" id="CHEBI:43474"/>
        <dbReference type="ChEBI" id="CHEBI:456216"/>
    </reaction>
</comment>
<evidence type="ECO:0000256" key="10">
    <source>
        <dbReference type="ARBA" id="ARBA00022842"/>
    </source>
</evidence>
<dbReference type="PANTHER" id="PTHR42861">
    <property type="entry name" value="CALCIUM-TRANSPORTING ATPASE"/>
    <property type="match status" value="1"/>
</dbReference>
<keyword evidence="8" id="KW-0547">Nucleotide-binding</keyword>
<dbReference type="Gene3D" id="3.40.1110.10">
    <property type="entry name" value="Calcium-transporting ATPase, cytoplasmic domain N"/>
    <property type="match status" value="1"/>
</dbReference>
<dbReference type="GO" id="GO:0016887">
    <property type="term" value="F:ATP hydrolysis activity"/>
    <property type="evidence" value="ECO:0007669"/>
    <property type="project" value="InterPro"/>
</dbReference>
<keyword evidence="6 23" id="KW-0812">Transmembrane</keyword>
<dbReference type="Pfam" id="PF00689">
    <property type="entry name" value="Cation_ATPase_C"/>
    <property type="match status" value="1"/>
</dbReference>
<dbReference type="Pfam" id="PF13246">
    <property type="entry name" value="Cation_ATPase"/>
    <property type="match status" value="1"/>
</dbReference>
<feature type="compositionally biased region" description="Basic and acidic residues" evidence="22">
    <location>
        <begin position="33"/>
        <end position="45"/>
    </location>
</feature>
<dbReference type="InterPro" id="IPR018303">
    <property type="entry name" value="ATPase_P-typ_P_site"/>
</dbReference>
<dbReference type="FunFam" id="3.40.1110.10:FF:000039">
    <property type="entry name" value="Sodium P-type ATPase"/>
    <property type="match status" value="1"/>
</dbReference>
<evidence type="ECO:0000256" key="7">
    <source>
        <dbReference type="ARBA" id="ARBA00022723"/>
    </source>
</evidence>
<dbReference type="InterPro" id="IPR023298">
    <property type="entry name" value="ATPase_P-typ_TM_dom_sf"/>
</dbReference>
<protein>
    <recommendedName>
        <fullName evidence="19">P-type Na(+) transporter</fullName>
        <ecNumber evidence="19">7.2.2.3</ecNumber>
    </recommendedName>
</protein>
<evidence type="ECO:0000256" key="8">
    <source>
        <dbReference type="ARBA" id="ARBA00022741"/>
    </source>
</evidence>
<evidence type="ECO:0000313" key="25">
    <source>
        <dbReference type="EMBL" id="PWN28906.1"/>
    </source>
</evidence>
<dbReference type="InterPro" id="IPR036412">
    <property type="entry name" value="HAD-like_sf"/>
</dbReference>
<gene>
    <name evidence="25" type="ORF">BDZ90DRAFT_258978</name>
</gene>
<keyword evidence="11" id="KW-0630">Potassium</keyword>
<dbReference type="GeneID" id="37029952"/>
<dbReference type="InterPro" id="IPR008250">
    <property type="entry name" value="ATPase_P-typ_transduc_dom_A_sf"/>
</dbReference>
<dbReference type="InterPro" id="IPR044492">
    <property type="entry name" value="P_typ_ATPase_HD_dom"/>
</dbReference>
<dbReference type="NCBIfam" id="TIGR01523">
    <property type="entry name" value="ATPase-IID_K-Na"/>
    <property type="match status" value="1"/>
</dbReference>
<evidence type="ECO:0000256" key="2">
    <source>
        <dbReference type="ARBA" id="ARBA00004651"/>
    </source>
</evidence>
<evidence type="ECO:0000256" key="21">
    <source>
        <dbReference type="ARBA" id="ARBA00049499"/>
    </source>
</evidence>
<evidence type="ECO:0000256" key="19">
    <source>
        <dbReference type="ARBA" id="ARBA00035029"/>
    </source>
</evidence>
<evidence type="ECO:0000256" key="4">
    <source>
        <dbReference type="ARBA" id="ARBA00022475"/>
    </source>
</evidence>
<dbReference type="InterPro" id="IPR006068">
    <property type="entry name" value="ATPase_P-typ_cation-transptr_C"/>
</dbReference>
<feature type="transmembrane region" description="Helical" evidence="23">
    <location>
        <begin position="120"/>
        <end position="138"/>
    </location>
</feature>
<evidence type="ECO:0000256" key="17">
    <source>
        <dbReference type="ARBA" id="ARBA00023201"/>
    </source>
</evidence>
<dbReference type="NCBIfam" id="TIGR01494">
    <property type="entry name" value="ATPase_P-type"/>
    <property type="match status" value="3"/>
</dbReference>
<dbReference type="InterPro" id="IPR023214">
    <property type="entry name" value="HAD_sf"/>
</dbReference>
<dbReference type="Gene3D" id="1.20.1110.10">
    <property type="entry name" value="Calcium-transporting ATPase, transmembrane domain"/>
    <property type="match status" value="2"/>
</dbReference>
<dbReference type="AlphaFoldDB" id="A0A316UUC0"/>
<keyword evidence="10" id="KW-0460">Magnesium</keyword>
<keyword evidence="16 23" id="KW-0472">Membrane</keyword>
<evidence type="ECO:0000256" key="6">
    <source>
        <dbReference type="ARBA" id="ARBA00022692"/>
    </source>
</evidence>
<feature type="transmembrane region" description="Helical" evidence="23">
    <location>
        <begin position="984"/>
        <end position="1002"/>
    </location>
</feature>
<feature type="transmembrane region" description="Helical" evidence="23">
    <location>
        <begin position="1065"/>
        <end position="1084"/>
    </location>
</feature>
<keyword evidence="12" id="KW-1278">Translocase</keyword>
<dbReference type="FunFam" id="1.20.1110.10:FF:000015">
    <property type="entry name" value="Sodium ion P-type ATPase"/>
    <property type="match status" value="1"/>
</dbReference>
<dbReference type="FunFam" id="1.20.1110.10:FF:000020">
    <property type="entry name" value="Sodium ion P-type ATPase"/>
    <property type="match status" value="1"/>
</dbReference>
<dbReference type="SUPFAM" id="SSF81665">
    <property type="entry name" value="Calcium ATPase, transmembrane domain M"/>
    <property type="match status" value="1"/>
</dbReference>
<feature type="transmembrane region" description="Helical" evidence="23">
    <location>
        <begin position="933"/>
        <end position="954"/>
    </location>
</feature>
<organism evidence="25 26">
    <name type="scientific">Jaminaea rosea</name>
    <dbReference type="NCBI Taxonomy" id="1569628"/>
    <lineage>
        <taxon>Eukaryota</taxon>
        <taxon>Fungi</taxon>
        <taxon>Dikarya</taxon>
        <taxon>Basidiomycota</taxon>
        <taxon>Ustilaginomycotina</taxon>
        <taxon>Exobasidiomycetes</taxon>
        <taxon>Microstromatales</taxon>
        <taxon>Microstromatales incertae sedis</taxon>
        <taxon>Jaminaea</taxon>
    </lineage>
</organism>
<dbReference type="PRINTS" id="PR00119">
    <property type="entry name" value="CATATPASE"/>
</dbReference>
<sequence>MPLPSRSATNTKTSEATRVDLEKGEGSQSASPIDEKKQQAEKAAEEIDDNPETAPQECTRQEALEGSYLYPFEAVLTALETDPEAGLHSGEVKKRQTEYGTNELEGGEGVSIVQILIRQVANAMTFCLILAMAVSFGIRTWIEGGVLAAIIIMNITIGAWQEYSAEQTMDSLRNLASPTARVIRGGSSVTVSANEVTIGDLVELTTGDTVPADLRLVEAMNFEADEALLTGESLPVSKNAKQAFGKADSTEPVEVGVGDRTNMAYSSSNVTKGRAVGVVVAIGMKTEVGKVAAALRGSAKGNKIRQVKRNAHGKAGPHRYAQAGALTVYDQVRNFLGLSSGTPLQIKLSALAVLLLGLAILFTIIVFLANLNAEVNPWSSTEVAIYAVATGVSIIPASLTAVLIICLSTGSRAMVQRNVVVRKLESLEALGAITDICSDKTGTLTQGRMILRQAWVPASGTYEVEETNEAFNPTLGAVNKTQAEPAKRAADSKEEMEKVTDDSHGLSKVSDDENFMSFLRVASLCNLATVFKDKETSEWTAHGDPTECAIQTFACRFGHSRQSLTKAQNGKEPKWTQICEMPFSSDLKRMAVTYREESTGTTYGLMKGAVERILDCCTHVRTAEGVVDKSDSLVEQILANMESIASHGLRVLALASRELTKDEAAKGDEIDREDVEANMTLLGLVGLYDPPRQESAGAVKLCHEAGITVHMLTGDHLATAKAIAKQIGIVPKDEGMLSKAQSDALVMTASHFDKLSEQEIDDLAVLPAVIARCSPQTKVRMIEAIHRRGRLTAMTGDGVNDAPSLKLADIGIAMGQAGSDVAKDASDLTLSDDNFASITNAIHEGRRLADNIGAFTKHLLAQNVVQAIVLLVGLAFKDSQRLSVFPLSSIEVLFVIVVTSSLPAMALGVQGARENTMRRPPADLKRGIFTNEFLVDLFVYGIWGAVLCLATFLLSQYGFGDGSLGDNCNAAYNASCETVFRSRAATFAVLINVSLLLAWQLVDDERSFFNHADDGGPLLTRWWRGSWGRNRALFLIVVIGIALEFLVLYVPGLNTVVFLHLGLTWQWPIVIVATILFFAGAEAYKWGKRVVGRRKNDKRMKRKNTVQRALEADDQA</sequence>
<dbReference type="InterPro" id="IPR004014">
    <property type="entry name" value="ATPase_P-typ_cation-transptr_N"/>
</dbReference>
<dbReference type="GO" id="GO:0005886">
    <property type="term" value="C:plasma membrane"/>
    <property type="evidence" value="ECO:0007669"/>
    <property type="project" value="UniProtKB-SubCell"/>
</dbReference>
<evidence type="ECO:0000256" key="16">
    <source>
        <dbReference type="ARBA" id="ARBA00023136"/>
    </source>
</evidence>
<keyword evidence="9" id="KW-0067">ATP-binding</keyword>
<evidence type="ECO:0000256" key="11">
    <source>
        <dbReference type="ARBA" id="ARBA00022958"/>
    </source>
</evidence>
<dbReference type="GO" id="GO:0006813">
    <property type="term" value="P:potassium ion transport"/>
    <property type="evidence" value="ECO:0007669"/>
    <property type="project" value="UniProtKB-KW"/>
</dbReference>
<accession>A0A316UUC0</accession>
<evidence type="ECO:0000256" key="12">
    <source>
        <dbReference type="ARBA" id="ARBA00022967"/>
    </source>
</evidence>
<dbReference type="EMBL" id="KZ819664">
    <property type="protein sequence ID" value="PWN28906.1"/>
    <property type="molecule type" value="Genomic_DNA"/>
</dbReference>
<dbReference type="Pfam" id="PF00690">
    <property type="entry name" value="Cation_ATPase_N"/>
    <property type="match status" value="1"/>
</dbReference>
<evidence type="ECO:0000256" key="9">
    <source>
        <dbReference type="ARBA" id="ARBA00022840"/>
    </source>
</evidence>
<dbReference type="SFLD" id="SFLDS00003">
    <property type="entry name" value="Haloacid_Dehalogenase"/>
    <property type="match status" value="1"/>
</dbReference>
<feature type="transmembrane region" description="Helical" evidence="23">
    <location>
        <begin position="1032"/>
        <end position="1053"/>
    </location>
</feature>
<comment type="cofactor">
    <cofactor evidence="1">
        <name>Mg(2+)</name>
        <dbReference type="ChEBI" id="CHEBI:18420"/>
    </cofactor>
</comment>
<evidence type="ECO:0000256" key="20">
    <source>
        <dbReference type="ARBA" id="ARBA00048599"/>
    </source>
</evidence>
<keyword evidence="13 23" id="KW-1133">Transmembrane helix</keyword>
<feature type="compositionally biased region" description="Basic and acidic residues" evidence="22">
    <location>
        <begin position="485"/>
        <end position="505"/>
    </location>
</feature>
<dbReference type="GO" id="GO:0046872">
    <property type="term" value="F:metal ion binding"/>
    <property type="evidence" value="ECO:0007669"/>
    <property type="project" value="UniProtKB-KW"/>
</dbReference>
<dbReference type="InterPro" id="IPR023299">
    <property type="entry name" value="ATPase_P-typ_cyto_dom_N"/>
</dbReference>
<dbReference type="FunFam" id="3.40.50.1000:FF:000047">
    <property type="entry name" value="Sodium P-type ATPase"/>
    <property type="match status" value="1"/>
</dbReference>
<feature type="domain" description="Cation-transporting P-type ATPase N-terminal" evidence="24">
    <location>
        <begin position="66"/>
        <end position="140"/>
    </location>
</feature>
<reference evidence="25 26" key="1">
    <citation type="journal article" date="2018" name="Mol. Biol. Evol.">
        <title>Broad Genomic Sampling Reveals a Smut Pathogenic Ancestry of the Fungal Clade Ustilaginomycotina.</title>
        <authorList>
            <person name="Kijpornyongpan T."/>
            <person name="Mondo S.J."/>
            <person name="Barry K."/>
            <person name="Sandor L."/>
            <person name="Lee J."/>
            <person name="Lipzen A."/>
            <person name="Pangilinan J."/>
            <person name="LaButti K."/>
            <person name="Hainaut M."/>
            <person name="Henrissat B."/>
            <person name="Grigoriev I.V."/>
            <person name="Spatafora J.W."/>
            <person name="Aime M.C."/>
        </authorList>
    </citation>
    <scope>NUCLEOTIDE SEQUENCE [LARGE SCALE GENOMIC DNA]</scope>
    <source>
        <strain evidence="25 26">MCA 5214</strain>
    </source>
</reference>
<keyword evidence="15" id="KW-0406">Ion transport</keyword>
<evidence type="ECO:0000256" key="3">
    <source>
        <dbReference type="ARBA" id="ARBA00022448"/>
    </source>
</evidence>
<proteinExistence type="inferred from homology"/>
<keyword evidence="3" id="KW-0813">Transport</keyword>
<keyword evidence="5" id="KW-0633">Potassium transport</keyword>
<keyword evidence="26" id="KW-1185">Reference proteome</keyword>
<feature type="compositionally biased region" description="Polar residues" evidence="22">
    <location>
        <begin position="1"/>
        <end position="14"/>
    </location>
</feature>
<dbReference type="RefSeq" id="XP_025363518.1">
    <property type="nucleotide sequence ID" value="XM_025508129.1"/>
</dbReference>
<feature type="region of interest" description="Disordered" evidence="22">
    <location>
        <begin position="482"/>
        <end position="505"/>
    </location>
</feature>
<comment type="similarity">
    <text evidence="18">Belongs to the cation transport ATPase (P-type) (TC 3.A.3) family. Type IID subfamily.</text>
</comment>
<dbReference type="InterPro" id="IPR059000">
    <property type="entry name" value="ATPase_P-type_domA"/>
</dbReference>
<evidence type="ECO:0000256" key="15">
    <source>
        <dbReference type="ARBA" id="ARBA00023065"/>
    </source>
</evidence>
<keyword evidence="4" id="KW-1003">Cell membrane</keyword>
<evidence type="ECO:0000256" key="22">
    <source>
        <dbReference type="SAM" id="MobiDB-lite"/>
    </source>
</evidence>
<evidence type="ECO:0000256" key="18">
    <source>
        <dbReference type="ARBA" id="ARBA00035017"/>
    </source>
</evidence>
<dbReference type="STRING" id="1569628.A0A316UUC0"/>
<evidence type="ECO:0000256" key="13">
    <source>
        <dbReference type="ARBA" id="ARBA00022989"/>
    </source>
</evidence>
<evidence type="ECO:0000313" key="26">
    <source>
        <dbReference type="Proteomes" id="UP000245884"/>
    </source>
</evidence>
<keyword evidence="17" id="KW-0739">Sodium transport</keyword>
<dbReference type="SFLD" id="SFLDG00002">
    <property type="entry name" value="C1.7:_P-type_atpase_like"/>
    <property type="match status" value="1"/>
</dbReference>
<feature type="transmembrane region" description="Helical" evidence="23">
    <location>
        <begin position="383"/>
        <end position="407"/>
    </location>
</feature>
<dbReference type="Proteomes" id="UP000245884">
    <property type="component" value="Unassembled WGS sequence"/>
</dbReference>
<evidence type="ECO:0000256" key="23">
    <source>
        <dbReference type="SAM" id="Phobius"/>
    </source>
</evidence>
<dbReference type="GO" id="GO:0005524">
    <property type="term" value="F:ATP binding"/>
    <property type="evidence" value="ECO:0007669"/>
    <property type="project" value="UniProtKB-KW"/>
</dbReference>
<feature type="transmembrane region" description="Helical" evidence="23">
    <location>
        <begin position="888"/>
        <end position="912"/>
    </location>
</feature>
<dbReference type="SMART" id="SM00831">
    <property type="entry name" value="Cation_ATPase_N"/>
    <property type="match status" value="1"/>
</dbReference>
<dbReference type="SUPFAM" id="SSF81653">
    <property type="entry name" value="Calcium ATPase, transduction domain A"/>
    <property type="match status" value="1"/>
</dbReference>
<dbReference type="Gene3D" id="3.40.50.1000">
    <property type="entry name" value="HAD superfamily/HAD-like"/>
    <property type="match status" value="1"/>
</dbReference>
<evidence type="ECO:0000256" key="14">
    <source>
        <dbReference type="ARBA" id="ARBA00023053"/>
    </source>
</evidence>
<evidence type="ECO:0000256" key="5">
    <source>
        <dbReference type="ARBA" id="ARBA00022538"/>
    </source>
</evidence>
<dbReference type="InterPro" id="IPR006414">
    <property type="entry name" value="P-type_ATPase_IID"/>
</dbReference>
<keyword evidence="7" id="KW-0479">Metal-binding</keyword>
<dbReference type="OrthoDB" id="3352408at2759"/>
<dbReference type="InterPro" id="IPR001757">
    <property type="entry name" value="P_typ_ATPase"/>
</dbReference>
<feature type="region of interest" description="Disordered" evidence="22">
    <location>
        <begin position="1"/>
        <end position="56"/>
    </location>
</feature>
<feature type="transmembrane region" description="Helical" evidence="23">
    <location>
        <begin position="348"/>
        <end position="371"/>
    </location>
</feature>
<dbReference type="SUPFAM" id="SSF81660">
    <property type="entry name" value="Metal cation-transporting ATPase, ATP-binding domain N"/>
    <property type="match status" value="1"/>
</dbReference>
<dbReference type="EC" id="7.2.2.3" evidence="19"/>
<name>A0A316UUC0_9BASI</name>
<comment type="catalytic activity">
    <reaction evidence="21">
        <text>Na(+)(in) + ATP + H2O = Na(+)(out) + ADP + phosphate + H(+)</text>
        <dbReference type="Rhea" id="RHEA:14633"/>
        <dbReference type="ChEBI" id="CHEBI:15377"/>
        <dbReference type="ChEBI" id="CHEBI:15378"/>
        <dbReference type="ChEBI" id="CHEBI:29101"/>
        <dbReference type="ChEBI" id="CHEBI:30616"/>
        <dbReference type="ChEBI" id="CHEBI:43474"/>
        <dbReference type="ChEBI" id="CHEBI:456216"/>
        <dbReference type="EC" id="7.2.2.3"/>
    </reaction>
    <physiologicalReaction direction="left-to-right" evidence="21">
        <dbReference type="Rhea" id="RHEA:14634"/>
    </physiologicalReaction>
</comment>
<dbReference type="SUPFAM" id="SSF56784">
    <property type="entry name" value="HAD-like"/>
    <property type="match status" value="1"/>
</dbReference>
<comment type="subcellular location">
    <subcellularLocation>
        <location evidence="2">Cell membrane</location>
        <topology evidence="2">Multi-pass membrane protein</topology>
    </subcellularLocation>
</comment>
<evidence type="ECO:0000256" key="1">
    <source>
        <dbReference type="ARBA" id="ARBA00001946"/>
    </source>
</evidence>
<dbReference type="Gene3D" id="2.70.150.10">
    <property type="entry name" value="Calcium-transporting ATPase, cytoplasmic transduction domain A"/>
    <property type="match status" value="1"/>
</dbReference>
<dbReference type="PROSITE" id="PS00154">
    <property type="entry name" value="ATPASE_E1_E2"/>
    <property type="match status" value="1"/>
</dbReference>
<feature type="compositionally biased region" description="Basic and acidic residues" evidence="22">
    <location>
        <begin position="15"/>
        <end position="25"/>
    </location>
</feature>
<evidence type="ECO:0000259" key="24">
    <source>
        <dbReference type="SMART" id="SM00831"/>
    </source>
</evidence>
<keyword evidence="14" id="KW-0915">Sodium</keyword>
<dbReference type="GO" id="GO:0008554">
    <property type="term" value="F:P-type sodium transporter activity"/>
    <property type="evidence" value="ECO:0007669"/>
    <property type="project" value="UniProtKB-EC"/>
</dbReference>
<dbReference type="Pfam" id="PF00122">
    <property type="entry name" value="E1-E2_ATPase"/>
    <property type="match status" value="1"/>
</dbReference>
<dbReference type="SFLD" id="SFLDF00027">
    <property type="entry name" value="p-type_atpase"/>
    <property type="match status" value="1"/>
</dbReference>